<dbReference type="SUPFAM" id="SSF55785">
    <property type="entry name" value="PYP-like sensor domain (PAS domain)"/>
    <property type="match status" value="2"/>
</dbReference>
<dbReference type="InterPro" id="IPR000700">
    <property type="entry name" value="PAS-assoc_C"/>
</dbReference>
<dbReference type="SMART" id="SM00267">
    <property type="entry name" value="GGDEF"/>
    <property type="match status" value="1"/>
</dbReference>
<dbReference type="InterPro" id="IPR029787">
    <property type="entry name" value="Nucleotide_cyclase"/>
</dbReference>
<dbReference type="InterPro" id="IPR000014">
    <property type="entry name" value="PAS"/>
</dbReference>
<dbReference type="SMART" id="SM00065">
    <property type="entry name" value="GAF"/>
    <property type="match status" value="1"/>
</dbReference>
<keyword evidence="6" id="KW-0808">Transferase</keyword>
<evidence type="ECO:0000259" key="4">
    <source>
        <dbReference type="PROSITE" id="PS50113"/>
    </source>
</evidence>
<dbReference type="InterPro" id="IPR029016">
    <property type="entry name" value="GAF-like_dom_sf"/>
</dbReference>
<dbReference type="CDD" id="cd00130">
    <property type="entry name" value="PAS"/>
    <property type="match status" value="2"/>
</dbReference>
<keyword evidence="7" id="KW-1185">Reference proteome</keyword>
<dbReference type="Pfam" id="PF13426">
    <property type="entry name" value="PAS_9"/>
    <property type="match status" value="1"/>
</dbReference>
<dbReference type="Pfam" id="PF00990">
    <property type="entry name" value="GGDEF"/>
    <property type="match status" value="1"/>
</dbReference>
<dbReference type="EC" id="2.7.7.65" evidence="1"/>
<dbReference type="InterPro" id="IPR035965">
    <property type="entry name" value="PAS-like_dom_sf"/>
</dbReference>
<comment type="catalytic activity">
    <reaction evidence="2">
        <text>2 GTP = 3',3'-c-di-GMP + 2 diphosphate</text>
        <dbReference type="Rhea" id="RHEA:24898"/>
        <dbReference type="ChEBI" id="CHEBI:33019"/>
        <dbReference type="ChEBI" id="CHEBI:37565"/>
        <dbReference type="ChEBI" id="CHEBI:58805"/>
        <dbReference type="EC" id="2.7.7.65"/>
    </reaction>
</comment>
<gene>
    <name evidence="6" type="ORF">I4W93_008300</name>
</gene>
<dbReference type="SUPFAM" id="SSF55781">
    <property type="entry name" value="GAF domain-like"/>
    <property type="match status" value="1"/>
</dbReference>
<reference evidence="6 7" key="1">
    <citation type="submission" date="2021-08" db="EMBL/GenBank/DDBJ databases">
        <title>Rheinheimera aquimaris sp. nov., isolated from seawater of the East Sea in Korea.</title>
        <authorList>
            <person name="Kim K.H."/>
            <person name="Wenting R."/>
            <person name="Kim K.R."/>
            <person name="Jeon C.O."/>
        </authorList>
    </citation>
    <scope>NUCLEOTIDE SEQUENCE [LARGE SCALE GENOMIC DNA]</scope>
    <source>
        <strain evidence="6 7">MA-13</strain>
    </source>
</reference>
<dbReference type="PROSITE" id="PS50887">
    <property type="entry name" value="GGDEF"/>
    <property type="match status" value="1"/>
</dbReference>
<protein>
    <recommendedName>
        <fullName evidence="1">diguanylate cyclase</fullName>
        <ecNumber evidence="1">2.7.7.65</ecNumber>
    </recommendedName>
</protein>
<proteinExistence type="predicted"/>
<evidence type="ECO:0000259" key="3">
    <source>
        <dbReference type="PROSITE" id="PS50112"/>
    </source>
</evidence>
<dbReference type="InterPro" id="IPR050469">
    <property type="entry name" value="Diguanylate_Cyclase"/>
</dbReference>
<evidence type="ECO:0000256" key="2">
    <source>
        <dbReference type="ARBA" id="ARBA00034247"/>
    </source>
</evidence>
<dbReference type="PROSITE" id="PS50113">
    <property type="entry name" value="PAC"/>
    <property type="match status" value="1"/>
</dbReference>
<evidence type="ECO:0000313" key="6">
    <source>
        <dbReference type="EMBL" id="MBZ9611598.1"/>
    </source>
</evidence>
<feature type="domain" description="PAC" evidence="4">
    <location>
        <begin position="367"/>
        <end position="419"/>
    </location>
</feature>
<feature type="domain" description="PAS" evidence="3">
    <location>
        <begin position="7"/>
        <end position="58"/>
    </location>
</feature>
<comment type="caution">
    <text evidence="6">The sequence shown here is derived from an EMBL/GenBank/DDBJ whole genome shotgun (WGS) entry which is preliminary data.</text>
</comment>
<accession>A0ABS7X7S5</accession>
<dbReference type="Gene3D" id="3.30.450.40">
    <property type="match status" value="1"/>
</dbReference>
<dbReference type="InterPro" id="IPR001610">
    <property type="entry name" value="PAC"/>
</dbReference>
<evidence type="ECO:0000256" key="1">
    <source>
        <dbReference type="ARBA" id="ARBA00012528"/>
    </source>
</evidence>
<feature type="domain" description="GGDEF" evidence="5">
    <location>
        <begin position="443"/>
        <end position="571"/>
    </location>
</feature>
<dbReference type="InterPro" id="IPR013656">
    <property type="entry name" value="PAS_4"/>
</dbReference>
<dbReference type="PANTHER" id="PTHR45138">
    <property type="entry name" value="REGULATORY COMPONENTS OF SENSORY TRANSDUCTION SYSTEM"/>
    <property type="match status" value="1"/>
</dbReference>
<dbReference type="Gene3D" id="3.30.450.20">
    <property type="entry name" value="PAS domain"/>
    <property type="match status" value="2"/>
</dbReference>
<dbReference type="PANTHER" id="PTHR45138:SF9">
    <property type="entry name" value="DIGUANYLATE CYCLASE DGCM-RELATED"/>
    <property type="match status" value="1"/>
</dbReference>
<keyword evidence="6" id="KW-0548">Nucleotidyltransferase</keyword>
<evidence type="ECO:0000259" key="5">
    <source>
        <dbReference type="PROSITE" id="PS50887"/>
    </source>
</evidence>
<dbReference type="Pfam" id="PF13185">
    <property type="entry name" value="GAF_2"/>
    <property type="match status" value="1"/>
</dbReference>
<dbReference type="InterPro" id="IPR000160">
    <property type="entry name" value="GGDEF_dom"/>
</dbReference>
<dbReference type="NCBIfam" id="TIGR00229">
    <property type="entry name" value="sensory_box"/>
    <property type="match status" value="2"/>
</dbReference>
<dbReference type="Gene3D" id="3.30.70.270">
    <property type="match status" value="1"/>
</dbReference>
<dbReference type="InterPro" id="IPR003018">
    <property type="entry name" value="GAF"/>
</dbReference>
<dbReference type="CDD" id="cd01949">
    <property type="entry name" value="GGDEF"/>
    <property type="match status" value="1"/>
</dbReference>
<dbReference type="PROSITE" id="PS50112">
    <property type="entry name" value="PAS"/>
    <property type="match status" value="1"/>
</dbReference>
<dbReference type="InterPro" id="IPR043128">
    <property type="entry name" value="Rev_trsase/Diguanyl_cyclase"/>
</dbReference>
<dbReference type="SMART" id="SM00086">
    <property type="entry name" value="PAC"/>
    <property type="match status" value="2"/>
</dbReference>
<organism evidence="6 7">
    <name type="scientific">Rheinheimera maricola</name>
    <dbReference type="NCBI Taxonomy" id="2793282"/>
    <lineage>
        <taxon>Bacteria</taxon>
        <taxon>Pseudomonadati</taxon>
        <taxon>Pseudomonadota</taxon>
        <taxon>Gammaproteobacteria</taxon>
        <taxon>Chromatiales</taxon>
        <taxon>Chromatiaceae</taxon>
        <taxon>Rheinheimera</taxon>
    </lineage>
</organism>
<dbReference type="Proteomes" id="UP000663814">
    <property type="component" value="Unassembled WGS sequence"/>
</dbReference>
<dbReference type="NCBIfam" id="TIGR00254">
    <property type="entry name" value="GGDEF"/>
    <property type="match status" value="1"/>
</dbReference>
<dbReference type="SUPFAM" id="SSF55073">
    <property type="entry name" value="Nucleotide cyclase"/>
    <property type="match status" value="1"/>
</dbReference>
<dbReference type="RefSeq" id="WP_205309763.1">
    <property type="nucleotide sequence ID" value="NZ_JAERPS020000002.1"/>
</dbReference>
<dbReference type="Pfam" id="PF08448">
    <property type="entry name" value="PAS_4"/>
    <property type="match status" value="1"/>
</dbReference>
<sequence>MTFTMSDYELLQAALETVREAVLITDNQLDRPGPFIVYANPAFSELTGYTAQELVGKTPRLLQGVDTDAVLMQTLRKQLLAGEVFSGETVNYRKDGSAFRMQWTIRPFPATGQPRYFIAAQRDVSVMRTLEQQRQQLQALVEIQTRVGTAGLDLQAMRDQVAEVALVVTGAEGAAVEEAEHGEMVYTACSGKAAGSLGLRLPVVGSLSGTCYLQRESIHCRDTHKDPRVARVAADKVGFRSGLLVPLTHKQHCFGVLKVYSAQPDAFSDGDMKLLNMASQLLASSLADARIFKGERDRRSLLVDSLPMLISFVDLQLCYREINVAYTRWYNRPIEQIVGKGVADVMGQAQFNAIEHYMLSALSGERVTFEFHLLQADGTVKPVEVDYTPVLSGQGDVQGFYEMIRDISDRKHAEQDYLTGAFNRKGFDDRLEMVCTTARRYRRPFALIFLDVDHFKKVNDRFGHAAGDDVLRTLVKVLLSKVRDSDIVCRWGGEEFAILAPETSMAEALDLAERLRLALSQHQFATVGQITASFAVGEFDHEESGQAFVNRVDDALYDAKVAGRNRVAPAN</sequence>
<evidence type="ECO:0000313" key="7">
    <source>
        <dbReference type="Proteomes" id="UP000663814"/>
    </source>
</evidence>
<dbReference type="EMBL" id="JAERPS020000002">
    <property type="protein sequence ID" value="MBZ9611598.1"/>
    <property type="molecule type" value="Genomic_DNA"/>
</dbReference>
<name>A0ABS7X7S5_9GAMM</name>
<dbReference type="GO" id="GO:0052621">
    <property type="term" value="F:diguanylate cyclase activity"/>
    <property type="evidence" value="ECO:0007669"/>
    <property type="project" value="UniProtKB-EC"/>
</dbReference>
<dbReference type="SMART" id="SM00091">
    <property type="entry name" value="PAS"/>
    <property type="match status" value="2"/>
</dbReference>